<evidence type="ECO:0000313" key="4">
    <source>
        <dbReference type="Proteomes" id="UP001303473"/>
    </source>
</evidence>
<organism evidence="3 4">
    <name type="scientific">Diplogelasinospora grovesii</name>
    <dbReference type="NCBI Taxonomy" id="303347"/>
    <lineage>
        <taxon>Eukaryota</taxon>
        <taxon>Fungi</taxon>
        <taxon>Dikarya</taxon>
        <taxon>Ascomycota</taxon>
        <taxon>Pezizomycotina</taxon>
        <taxon>Sordariomycetes</taxon>
        <taxon>Sordariomycetidae</taxon>
        <taxon>Sordariales</taxon>
        <taxon>Diplogelasinosporaceae</taxon>
        <taxon>Diplogelasinospora</taxon>
    </lineage>
</organism>
<comment type="caution">
    <text evidence="3">The sequence shown here is derived from an EMBL/GenBank/DDBJ whole genome shotgun (WGS) entry which is preliminary data.</text>
</comment>
<proteinExistence type="predicted"/>
<sequence length="561" mass="63144">MSFLFSKPDHKDRASISSPEKLEDFDMIGSDDFEDAIGESEDSGAQESTAETSEQVDVTEEESKGTAGESEGGDTPPESSETPPHQEEEHVQEDVNMLQQRVAELEEKEGQLQRETERLLAQFYQAQGANGAELKEYKDKICDLEAKVEKLKKMSGIFQAELRGANAVLQVEAHRRRVQEDELKKQQMEVAYLEREREGIRVANLTRLGALEEEIRKLRGIVEKAKVGSARSRDDMTRYQQRIRTDADQITALTLQVVQLTKDNEVLVKRTEALSKQFSSILDEYGAQRELSRNKYNEMSRKTDEGMIELEKLKREIDEIIGTRDTMLKEKERAIQERDAQNKALVSEVELLCQELGVQKMPKPEANTNTKATKSGQAGLQAYSQPHRIKFPRNLHNGDNDSTTAQRQGPSSVNDYKEPTYCPPPHTVLSTPPRLTWNGRRLSLSPDAAATDNYSSRRRVPGNPWHYGYNTNSPNTASYSTPGAMPFVESSSSRFDNLPTGSKFGQPVQGASFPFGNNSIFNQGPEARNSASTKAPLSDHRFGQSVDNKVKGYFPEYKRPW</sequence>
<keyword evidence="4" id="KW-1185">Reference proteome</keyword>
<accession>A0AAN6NBW8</accession>
<evidence type="ECO:0000313" key="3">
    <source>
        <dbReference type="EMBL" id="KAK3941423.1"/>
    </source>
</evidence>
<dbReference type="Proteomes" id="UP001303473">
    <property type="component" value="Unassembled WGS sequence"/>
</dbReference>
<name>A0AAN6NBW8_9PEZI</name>
<keyword evidence="1" id="KW-0175">Coiled coil</keyword>
<reference evidence="4" key="1">
    <citation type="journal article" date="2023" name="Mol. Phylogenet. Evol.">
        <title>Genome-scale phylogeny and comparative genomics of the fungal order Sordariales.</title>
        <authorList>
            <person name="Hensen N."/>
            <person name="Bonometti L."/>
            <person name="Westerberg I."/>
            <person name="Brannstrom I.O."/>
            <person name="Guillou S."/>
            <person name="Cros-Aarteil S."/>
            <person name="Calhoun S."/>
            <person name="Haridas S."/>
            <person name="Kuo A."/>
            <person name="Mondo S."/>
            <person name="Pangilinan J."/>
            <person name="Riley R."/>
            <person name="LaButti K."/>
            <person name="Andreopoulos B."/>
            <person name="Lipzen A."/>
            <person name="Chen C."/>
            <person name="Yan M."/>
            <person name="Daum C."/>
            <person name="Ng V."/>
            <person name="Clum A."/>
            <person name="Steindorff A."/>
            <person name="Ohm R.A."/>
            <person name="Martin F."/>
            <person name="Silar P."/>
            <person name="Natvig D.O."/>
            <person name="Lalanne C."/>
            <person name="Gautier V."/>
            <person name="Ament-Velasquez S.L."/>
            <person name="Kruys A."/>
            <person name="Hutchinson M.I."/>
            <person name="Powell A.J."/>
            <person name="Barry K."/>
            <person name="Miller A.N."/>
            <person name="Grigoriev I.V."/>
            <person name="Debuchy R."/>
            <person name="Gladieux P."/>
            <person name="Hiltunen Thoren M."/>
            <person name="Johannesson H."/>
        </authorList>
    </citation>
    <scope>NUCLEOTIDE SEQUENCE [LARGE SCALE GENOMIC DNA]</scope>
    <source>
        <strain evidence="4">CBS 340.73</strain>
    </source>
</reference>
<gene>
    <name evidence="3" type="ORF">QBC46DRAFT_407302</name>
</gene>
<feature type="compositionally biased region" description="Basic and acidic residues" evidence="2">
    <location>
        <begin position="7"/>
        <end position="24"/>
    </location>
</feature>
<evidence type="ECO:0000256" key="1">
    <source>
        <dbReference type="SAM" id="Coils"/>
    </source>
</evidence>
<feature type="compositionally biased region" description="Polar residues" evidence="2">
    <location>
        <begin position="400"/>
        <end position="414"/>
    </location>
</feature>
<feature type="region of interest" description="Disordered" evidence="2">
    <location>
        <begin position="1"/>
        <end position="93"/>
    </location>
</feature>
<feature type="coiled-coil region" evidence="1">
    <location>
        <begin position="296"/>
        <end position="348"/>
    </location>
</feature>
<dbReference type="EMBL" id="MU853783">
    <property type="protein sequence ID" value="KAK3941423.1"/>
    <property type="molecule type" value="Genomic_DNA"/>
</dbReference>
<protein>
    <submittedName>
        <fullName evidence="3">Uncharacterized protein</fullName>
    </submittedName>
</protein>
<feature type="compositionally biased region" description="Polar residues" evidence="2">
    <location>
        <begin position="45"/>
        <end position="56"/>
    </location>
</feature>
<dbReference type="AlphaFoldDB" id="A0AAN6NBW8"/>
<feature type="region of interest" description="Disordered" evidence="2">
    <location>
        <begin position="390"/>
        <end position="433"/>
    </location>
</feature>
<feature type="compositionally biased region" description="Basic and acidic residues" evidence="2">
    <location>
        <begin position="84"/>
        <end position="93"/>
    </location>
</feature>
<feature type="region of interest" description="Disordered" evidence="2">
    <location>
        <begin position="521"/>
        <end position="543"/>
    </location>
</feature>
<feature type="compositionally biased region" description="Acidic residues" evidence="2">
    <location>
        <begin position="25"/>
        <end position="44"/>
    </location>
</feature>
<evidence type="ECO:0000256" key="2">
    <source>
        <dbReference type="SAM" id="MobiDB-lite"/>
    </source>
</evidence>